<dbReference type="InterPro" id="IPR003018">
    <property type="entry name" value="GAF"/>
</dbReference>
<gene>
    <name evidence="6" type="ORF">ENQ87_00665</name>
</gene>
<dbReference type="GO" id="GO:0007165">
    <property type="term" value="P:signal transduction"/>
    <property type="evidence" value="ECO:0007669"/>
    <property type="project" value="UniProtKB-KW"/>
</dbReference>
<dbReference type="SUPFAM" id="SSF58104">
    <property type="entry name" value="Methyl-accepting chemotaxis protein (MCP) signaling domain"/>
    <property type="match status" value="1"/>
</dbReference>
<feature type="transmembrane region" description="Helical" evidence="4">
    <location>
        <begin position="12"/>
        <end position="38"/>
    </location>
</feature>
<dbReference type="SUPFAM" id="SSF55781">
    <property type="entry name" value="GAF domain-like"/>
    <property type="match status" value="1"/>
</dbReference>
<sequence>MDSGAVVNNRSFRYGLFGGILGISAPIGWTLIRLIFFAEADQPLMSQVFGDIVKSPFNIALYAYMGIGTAFVLAVLGRYIGRTTDELHSRATELDGLHQEVASQKEVFEQRYRALDNNIKNFHQISSKIQKSIDIQEVLRLCAEGLHDVLGYERVSILMADEGRSNLTFVASVGTPDFNHQGVSIPLDIRSGVIFKCFADRQIYMIDDIGTYPADFRLKPPYDAIRALRSRSFVLCPIIVKGEAVGVFGIDNRQSRRPLNDTDVDTIRLFADQAASAIVRINLLKAIGTLTSELETTFSDLLKNRDHYSRYVMNLKVAVNSVADGTAHIASAAESVLGSVDETSSSVSNIYVSIEQVTKNLDYLSESIEKSASAMEELSSTIKNVEQSAAISHQVSSKVKEEADRGRQVVKETIASLAEIQRSVDLSFDAMKRLTENSGRIESIVGVINDITKRTNLLALNASIIAAQAGEYGKSFGVVADEIRNLSLQTGQSTGEITGIIEEIMNESRSAAQNISASRELVQKGVELGGVMGQSLQVIHESSARSLDMTQEIKIATEEQARSVQLVTHSIENVSSMSSQIFKASKEQSDAAMSIVRSVDTIKEMTQEMVKATVKQVEDGGEIKQSVEAVGEMVTRIFEDMEVRRGESSAVVRELEMMKKIAE</sequence>
<dbReference type="GO" id="GO:0005886">
    <property type="term" value="C:plasma membrane"/>
    <property type="evidence" value="ECO:0007669"/>
    <property type="project" value="TreeGrafter"/>
</dbReference>
<dbReference type="SMART" id="SM00283">
    <property type="entry name" value="MA"/>
    <property type="match status" value="1"/>
</dbReference>
<dbReference type="InterPro" id="IPR051310">
    <property type="entry name" value="MCP_chemotaxis"/>
</dbReference>
<dbReference type="PRINTS" id="PR00260">
    <property type="entry name" value="CHEMTRNSDUCR"/>
</dbReference>
<evidence type="ECO:0000313" key="6">
    <source>
        <dbReference type="EMBL" id="HEN40877.1"/>
    </source>
</evidence>
<dbReference type="PROSITE" id="PS50111">
    <property type="entry name" value="CHEMOTAXIS_TRANSDUC_2"/>
    <property type="match status" value="1"/>
</dbReference>
<protein>
    <submittedName>
        <fullName evidence="6">GAF domain-containing protein</fullName>
    </submittedName>
</protein>
<dbReference type="AlphaFoldDB" id="A0A831U9E8"/>
<dbReference type="InterPro" id="IPR029016">
    <property type="entry name" value="GAF-like_dom_sf"/>
</dbReference>
<accession>A0A831U9E8</accession>
<keyword evidence="1" id="KW-0145">Chemotaxis</keyword>
<dbReference type="Pfam" id="PF00015">
    <property type="entry name" value="MCPsignal"/>
    <property type="match status" value="1"/>
</dbReference>
<reference evidence="6" key="1">
    <citation type="journal article" date="2020" name="mSystems">
        <title>Genome- and Community-Level Interaction Insights into Carbon Utilization and Element Cycling Functions of Hydrothermarchaeota in Hydrothermal Sediment.</title>
        <authorList>
            <person name="Zhou Z."/>
            <person name="Liu Y."/>
            <person name="Xu W."/>
            <person name="Pan J."/>
            <person name="Luo Z.H."/>
            <person name="Li M."/>
        </authorList>
    </citation>
    <scope>NUCLEOTIDE SEQUENCE [LARGE SCALE GENOMIC DNA]</scope>
    <source>
        <strain evidence="6">SpSt-349</strain>
    </source>
</reference>
<feature type="transmembrane region" description="Helical" evidence="4">
    <location>
        <begin position="59"/>
        <end position="80"/>
    </location>
</feature>
<dbReference type="EMBL" id="DSOV01000003">
    <property type="protein sequence ID" value="HEN40877.1"/>
    <property type="molecule type" value="Genomic_DNA"/>
</dbReference>
<comment type="caution">
    <text evidence="6">The sequence shown here is derived from an EMBL/GenBank/DDBJ whole genome shotgun (WGS) entry which is preliminary data.</text>
</comment>
<dbReference type="GO" id="GO:0006935">
    <property type="term" value="P:chemotaxis"/>
    <property type="evidence" value="ECO:0007669"/>
    <property type="project" value="UniProtKB-KW"/>
</dbReference>
<evidence type="ECO:0000256" key="1">
    <source>
        <dbReference type="ARBA" id="ARBA00022500"/>
    </source>
</evidence>
<evidence type="ECO:0000256" key="3">
    <source>
        <dbReference type="PROSITE-ProRule" id="PRU00284"/>
    </source>
</evidence>
<dbReference type="Pfam" id="PF01590">
    <property type="entry name" value="GAF"/>
    <property type="match status" value="1"/>
</dbReference>
<keyword evidence="3" id="KW-0807">Transducer</keyword>
<organism evidence="6">
    <name type="scientific">Geobacter metallireducens</name>
    <dbReference type="NCBI Taxonomy" id="28232"/>
    <lineage>
        <taxon>Bacteria</taxon>
        <taxon>Pseudomonadati</taxon>
        <taxon>Thermodesulfobacteriota</taxon>
        <taxon>Desulfuromonadia</taxon>
        <taxon>Geobacterales</taxon>
        <taxon>Geobacteraceae</taxon>
        <taxon>Geobacter</taxon>
    </lineage>
</organism>
<keyword evidence="4" id="KW-0472">Membrane</keyword>
<name>A0A831U9E8_GEOME</name>
<dbReference type="InterPro" id="IPR004089">
    <property type="entry name" value="MCPsignal_dom"/>
</dbReference>
<dbReference type="PANTHER" id="PTHR43531">
    <property type="entry name" value="PROTEIN ICFG"/>
    <property type="match status" value="1"/>
</dbReference>
<dbReference type="Gene3D" id="3.30.450.40">
    <property type="match status" value="1"/>
</dbReference>
<keyword evidence="4" id="KW-0812">Transmembrane</keyword>
<dbReference type="Gene3D" id="1.10.287.950">
    <property type="entry name" value="Methyl-accepting chemotaxis protein"/>
    <property type="match status" value="1"/>
</dbReference>
<comment type="similarity">
    <text evidence="2">Belongs to the methyl-accepting chemotaxis (MCP) protein family.</text>
</comment>
<dbReference type="InterPro" id="IPR004090">
    <property type="entry name" value="Chemotax_Me-accpt_rcpt"/>
</dbReference>
<evidence type="ECO:0000256" key="2">
    <source>
        <dbReference type="ARBA" id="ARBA00029447"/>
    </source>
</evidence>
<dbReference type="GO" id="GO:0004888">
    <property type="term" value="F:transmembrane signaling receptor activity"/>
    <property type="evidence" value="ECO:0007669"/>
    <property type="project" value="InterPro"/>
</dbReference>
<evidence type="ECO:0000259" key="5">
    <source>
        <dbReference type="PROSITE" id="PS50111"/>
    </source>
</evidence>
<evidence type="ECO:0000256" key="4">
    <source>
        <dbReference type="SAM" id="Phobius"/>
    </source>
</evidence>
<feature type="domain" description="Methyl-accepting transducer" evidence="5">
    <location>
        <begin position="339"/>
        <end position="575"/>
    </location>
</feature>
<keyword evidence="4" id="KW-1133">Transmembrane helix</keyword>
<dbReference type="CDD" id="cd11386">
    <property type="entry name" value="MCP_signal"/>
    <property type="match status" value="1"/>
</dbReference>
<proteinExistence type="inferred from homology"/>
<dbReference type="SMART" id="SM00065">
    <property type="entry name" value="GAF"/>
    <property type="match status" value="1"/>
</dbReference>
<dbReference type="FunFam" id="1.10.287.950:FF:000024">
    <property type="entry name" value="Methyl-accepting chemotaxis sensory transducer, class 40+24H"/>
    <property type="match status" value="1"/>
</dbReference>
<dbReference type="PANTHER" id="PTHR43531:SF11">
    <property type="entry name" value="METHYL-ACCEPTING CHEMOTAXIS PROTEIN 3"/>
    <property type="match status" value="1"/>
</dbReference>